<sequence>MSTYGTTPPNHISELAIVTRNGSYLFKTRDYAGIGEKSVLGLLADAYGLWYLPMYYLYDITISVGKVTVIGEAPGTPKRTKIEITSSEKSVHLTSAAQGQLVSWPSIDMLQRLYPQCFQVQTADERHVFIITSSIKKCISDARWLGSIVIRYIYGEGSMVDKILEIIATDITIF</sequence>
<evidence type="ECO:0000313" key="2">
    <source>
        <dbReference type="Proteomes" id="UP001373714"/>
    </source>
</evidence>
<dbReference type="Proteomes" id="UP001373714">
    <property type="component" value="Unassembled WGS sequence"/>
</dbReference>
<dbReference type="EMBL" id="JAVHNS010000002">
    <property type="protein sequence ID" value="KAK6361272.1"/>
    <property type="molecule type" value="Genomic_DNA"/>
</dbReference>
<protein>
    <submittedName>
        <fullName evidence="1">Uncharacterized protein</fullName>
    </submittedName>
</protein>
<name>A0AAV9VIE5_9PEZI</name>
<dbReference type="AlphaFoldDB" id="A0AAV9VIE5"/>
<accession>A0AAV9VIE5</accession>
<proteinExistence type="predicted"/>
<evidence type="ECO:0000313" key="1">
    <source>
        <dbReference type="EMBL" id="KAK6361272.1"/>
    </source>
</evidence>
<comment type="caution">
    <text evidence="1">The sequence shown here is derived from an EMBL/GenBank/DDBJ whole genome shotgun (WGS) entry which is preliminary data.</text>
</comment>
<organism evidence="1 2">
    <name type="scientific">Orbilia blumenaviensis</name>
    <dbReference type="NCBI Taxonomy" id="1796055"/>
    <lineage>
        <taxon>Eukaryota</taxon>
        <taxon>Fungi</taxon>
        <taxon>Dikarya</taxon>
        <taxon>Ascomycota</taxon>
        <taxon>Pezizomycotina</taxon>
        <taxon>Orbiliomycetes</taxon>
        <taxon>Orbiliales</taxon>
        <taxon>Orbiliaceae</taxon>
        <taxon>Orbilia</taxon>
    </lineage>
</organism>
<reference evidence="1 2" key="1">
    <citation type="submission" date="2019-10" db="EMBL/GenBank/DDBJ databases">
        <authorList>
            <person name="Palmer J.M."/>
        </authorList>
    </citation>
    <scope>NUCLEOTIDE SEQUENCE [LARGE SCALE GENOMIC DNA]</scope>
    <source>
        <strain evidence="1 2">TWF730</strain>
    </source>
</reference>
<gene>
    <name evidence="1" type="ORF">TWF730_005010</name>
</gene>
<keyword evidence="2" id="KW-1185">Reference proteome</keyword>